<organism evidence="4 5">
    <name type="scientific">Marinilabilia salmonicolor</name>
    <dbReference type="NCBI Taxonomy" id="989"/>
    <lineage>
        <taxon>Bacteria</taxon>
        <taxon>Pseudomonadati</taxon>
        <taxon>Bacteroidota</taxon>
        <taxon>Bacteroidia</taxon>
        <taxon>Marinilabiliales</taxon>
        <taxon>Marinilabiliaceae</taxon>
        <taxon>Marinilabilia</taxon>
    </lineage>
</organism>
<dbReference type="STRING" id="1168289.GCA_000259075_03270"/>
<dbReference type="Pfam" id="PF05193">
    <property type="entry name" value="Peptidase_M16_C"/>
    <property type="match status" value="1"/>
</dbReference>
<dbReference type="Gene3D" id="3.30.830.10">
    <property type="entry name" value="Metalloenzyme, LuxS/M16 peptidase-like"/>
    <property type="match status" value="2"/>
</dbReference>
<dbReference type="SUPFAM" id="SSF63411">
    <property type="entry name" value="LuxS/MPP-like metallohydrolase"/>
    <property type="match status" value="2"/>
</dbReference>
<dbReference type="InterPro" id="IPR050361">
    <property type="entry name" value="MPP/UQCRC_Complex"/>
</dbReference>
<sequence length="408" mass="46507">MDLFTHTLPNGIRLVHHRVASPVGHCGLIINTGSRDENEDEHGMAHFIEHVIFKGTQKRKTWHILSRLDDVGGELNAYTSKEETAIYASFLIGDFDRAVELLHDITFHSVFPEKELTKEKEVIIDEINSYKDNPAELIIDDFEELVFDDGPMGHNILGTADSIKKFSREDILNFIANNYHTDQMVLCMVGDMDPARFLKTAEKYFGVEQSNLRTQKRPAPPAYKPSELRKELDTFQSHISIGNIAYDLENPKRLGLSLLNNLLGGPGMNSRLNMALREKNGIAYNIESIYSPYYGTGVFSIYFGTDSQNIDRSLRIARKELARLRKNKLGQMQLHKARRQLKGQITISSENKENLMLNIGKSFLLYNKVDSLADIYNKIDSLTAIDLLDIANEIFDEQQLSYLIYEQS</sequence>
<protein>
    <submittedName>
        <fullName evidence="4">Putative Zn-dependent peptidase</fullName>
    </submittedName>
</protein>
<dbReference type="RefSeq" id="WP_106153264.1">
    <property type="nucleotide sequence ID" value="NZ_PVTS01000008.1"/>
</dbReference>
<reference evidence="4 5" key="1">
    <citation type="submission" date="2018-07" db="EMBL/GenBank/DDBJ databases">
        <title>Freshwater and sediment microbial communities from various areas in North America, analyzing microbe dynamics in response to fracking.</title>
        <authorList>
            <person name="Lamendella R."/>
        </authorList>
    </citation>
    <scope>NUCLEOTIDE SEQUENCE [LARGE SCALE GENOMIC DNA]</scope>
    <source>
        <strain evidence="4 5">160A</strain>
    </source>
</reference>
<proteinExistence type="inferred from homology"/>
<dbReference type="OrthoDB" id="9811314at2"/>
<dbReference type="Proteomes" id="UP000252733">
    <property type="component" value="Unassembled WGS sequence"/>
</dbReference>
<evidence type="ECO:0000313" key="5">
    <source>
        <dbReference type="Proteomes" id="UP000252733"/>
    </source>
</evidence>
<evidence type="ECO:0000256" key="1">
    <source>
        <dbReference type="ARBA" id="ARBA00007261"/>
    </source>
</evidence>
<keyword evidence="5" id="KW-1185">Reference proteome</keyword>
<gene>
    <name evidence="4" type="ORF">DFO77_10615</name>
</gene>
<dbReference type="PANTHER" id="PTHR11851">
    <property type="entry name" value="METALLOPROTEASE"/>
    <property type="match status" value="1"/>
</dbReference>
<comment type="caution">
    <text evidence="4">The sequence shown here is derived from an EMBL/GenBank/DDBJ whole genome shotgun (WGS) entry which is preliminary data.</text>
</comment>
<dbReference type="EMBL" id="QPIZ01000006">
    <property type="protein sequence ID" value="RCW37323.1"/>
    <property type="molecule type" value="Genomic_DNA"/>
</dbReference>
<feature type="domain" description="Peptidase M16 N-terminal" evidence="2">
    <location>
        <begin position="23"/>
        <end position="159"/>
    </location>
</feature>
<dbReference type="Pfam" id="PF00675">
    <property type="entry name" value="Peptidase_M16"/>
    <property type="match status" value="1"/>
</dbReference>
<accession>A0A2T0XLR5</accession>
<name>A0A2T0XLR5_9BACT</name>
<dbReference type="AlphaFoldDB" id="A0A2T0XLR5"/>
<evidence type="ECO:0000259" key="2">
    <source>
        <dbReference type="Pfam" id="PF00675"/>
    </source>
</evidence>
<feature type="domain" description="Peptidase M16 C-terminal" evidence="3">
    <location>
        <begin position="165"/>
        <end position="341"/>
    </location>
</feature>
<comment type="similarity">
    <text evidence="1">Belongs to the peptidase M16 family.</text>
</comment>
<dbReference type="InterPro" id="IPR011249">
    <property type="entry name" value="Metalloenz_LuxS/M16"/>
</dbReference>
<evidence type="ECO:0000259" key="3">
    <source>
        <dbReference type="Pfam" id="PF05193"/>
    </source>
</evidence>
<dbReference type="InterPro" id="IPR011765">
    <property type="entry name" value="Pept_M16_N"/>
</dbReference>
<dbReference type="PANTHER" id="PTHR11851:SF49">
    <property type="entry name" value="MITOCHONDRIAL-PROCESSING PEPTIDASE SUBUNIT ALPHA"/>
    <property type="match status" value="1"/>
</dbReference>
<evidence type="ECO:0000313" key="4">
    <source>
        <dbReference type="EMBL" id="RCW37323.1"/>
    </source>
</evidence>
<dbReference type="GO" id="GO:0046872">
    <property type="term" value="F:metal ion binding"/>
    <property type="evidence" value="ECO:0007669"/>
    <property type="project" value="InterPro"/>
</dbReference>
<dbReference type="InterPro" id="IPR007863">
    <property type="entry name" value="Peptidase_M16_C"/>
</dbReference>